<dbReference type="AlphaFoldDB" id="A0AAP0F5D6"/>
<evidence type="ECO:0000313" key="2">
    <source>
        <dbReference type="Proteomes" id="UP001419268"/>
    </source>
</evidence>
<accession>A0AAP0F5D6</accession>
<protein>
    <submittedName>
        <fullName evidence="1">Uncharacterized protein</fullName>
    </submittedName>
</protein>
<comment type="caution">
    <text evidence="1">The sequence shown here is derived from an EMBL/GenBank/DDBJ whole genome shotgun (WGS) entry which is preliminary data.</text>
</comment>
<dbReference type="EMBL" id="JBBNAG010000009">
    <property type="protein sequence ID" value="KAK9105041.1"/>
    <property type="molecule type" value="Genomic_DNA"/>
</dbReference>
<sequence>MNRFKPLSEPETHSDYILTNRYLLLILENHILNKPLETQVGLIMPPGLNYFPSRPHTNIKFYETILVHTKSVQFEHFTRDNSDEISYSKFRIQKVLTPVEWCSLNNSIQHSPFMYQQMIIAKDKPAVTINYKDYMDAWRNVLFYQEPSTKHSWYLTFLKSVKLPLPTWFLTDWWTKFGPSTDIFPATVLQAYEKSNLSLFQFMHQYSIPWILRWQYATHEVTKNNLGSFTYLSQDIYCKWWDKFNCVFITKPTAPPTPLKLSEFPSLSSSFKDVVTKPKSQVESSSIPKTASTSINPDIAQVILDQLKQMHDMQNKLNDRLEQVESKCSSSNRSVSNRSISDDNIYAISDTEL</sequence>
<dbReference type="PANTHER" id="PTHR48434">
    <property type="entry name" value="(RAPE) HYPOTHETICAL PROTEIN"/>
    <property type="match status" value="1"/>
</dbReference>
<keyword evidence="2" id="KW-1185">Reference proteome</keyword>
<evidence type="ECO:0000313" key="1">
    <source>
        <dbReference type="EMBL" id="KAK9105041.1"/>
    </source>
</evidence>
<organism evidence="1 2">
    <name type="scientific">Stephania cephalantha</name>
    <dbReference type="NCBI Taxonomy" id="152367"/>
    <lineage>
        <taxon>Eukaryota</taxon>
        <taxon>Viridiplantae</taxon>
        <taxon>Streptophyta</taxon>
        <taxon>Embryophyta</taxon>
        <taxon>Tracheophyta</taxon>
        <taxon>Spermatophyta</taxon>
        <taxon>Magnoliopsida</taxon>
        <taxon>Ranunculales</taxon>
        <taxon>Menispermaceae</taxon>
        <taxon>Menispermoideae</taxon>
        <taxon>Cissampelideae</taxon>
        <taxon>Stephania</taxon>
    </lineage>
</organism>
<proteinExistence type="predicted"/>
<reference evidence="1 2" key="1">
    <citation type="submission" date="2024-01" db="EMBL/GenBank/DDBJ databases">
        <title>Genome assemblies of Stephania.</title>
        <authorList>
            <person name="Yang L."/>
        </authorList>
    </citation>
    <scope>NUCLEOTIDE SEQUENCE [LARGE SCALE GENOMIC DNA]</scope>
    <source>
        <strain evidence="1">JXDWG</strain>
        <tissue evidence="1">Leaf</tissue>
    </source>
</reference>
<name>A0AAP0F5D6_9MAGN</name>
<dbReference type="Proteomes" id="UP001419268">
    <property type="component" value="Unassembled WGS sequence"/>
</dbReference>
<dbReference type="PANTHER" id="PTHR48434:SF1">
    <property type="entry name" value="(RAPE) HYPOTHETICAL PROTEIN"/>
    <property type="match status" value="1"/>
</dbReference>
<gene>
    <name evidence="1" type="ORF">Scep_021885</name>
</gene>